<dbReference type="Gramene" id="AET3Gv20663400.11">
    <property type="protein sequence ID" value="AET3Gv20663400.11"/>
    <property type="gene ID" value="AET3Gv20663400"/>
</dbReference>
<evidence type="ECO:0000259" key="8">
    <source>
        <dbReference type="Pfam" id="PF13359"/>
    </source>
</evidence>
<evidence type="ECO:0000313" key="9">
    <source>
        <dbReference type="EnsemblPlants" id="AET3Gv20663400.7"/>
    </source>
</evidence>
<keyword evidence="6" id="KW-0378">Hydrolase</keyword>
<proteinExistence type="inferred from homology"/>
<dbReference type="AlphaFoldDB" id="A0A453FFK3"/>
<evidence type="ECO:0000256" key="1">
    <source>
        <dbReference type="ARBA" id="ARBA00001968"/>
    </source>
</evidence>
<evidence type="ECO:0000256" key="2">
    <source>
        <dbReference type="ARBA" id="ARBA00004123"/>
    </source>
</evidence>
<dbReference type="EnsemblPlants" id="AET3Gv20663400.1">
    <property type="protein sequence ID" value="AET3Gv20663400.1"/>
    <property type="gene ID" value="AET3Gv20663400"/>
</dbReference>
<evidence type="ECO:0000256" key="5">
    <source>
        <dbReference type="ARBA" id="ARBA00022723"/>
    </source>
</evidence>
<sequence>MFLLVVGHNQRYRTLQPIFRRSTEVISRYLKAMLYAIGELRDEMIRPPSNHCHHKIQESPRFNPYFKDCVGAIDGTHVLARVPKSISAAFRGRKVGTTQNVMATVDFDLKFTYVLADWEGSAHDALILANSLEREDGLKVPTGKFFLVDAGYAVRPGFLPPYHGMRYHLKENGRGNHPQNAKELFNLRHSSLRTMVERAFAAYKNHWKFVYNKPFHGYKTQVKVVLACAILHNWVLQYGEDEYFPPEETWDPEPNDEDHNDIVHDNISWAHKRDKFANQMWANRGLANI</sequence>
<keyword evidence="4" id="KW-0540">Nuclease</keyword>
<dbReference type="InterPro" id="IPR027806">
    <property type="entry name" value="HARBI1_dom"/>
</dbReference>
<comment type="similarity">
    <text evidence="3">Belongs to the HARBI1 family.</text>
</comment>
<dbReference type="Pfam" id="PF13359">
    <property type="entry name" value="DDE_Tnp_4"/>
    <property type="match status" value="1"/>
</dbReference>
<reference evidence="9" key="5">
    <citation type="journal article" date="2021" name="G3 (Bethesda)">
        <title>Aegilops tauschii genome assembly Aet v5.0 features greater sequence contiguity and improved annotation.</title>
        <authorList>
            <person name="Wang L."/>
            <person name="Zhu T."/>
            <person name="Rodriguez J.C."/>
            <person name="Deal K.R."/>
            <person name="Dubcovsky J."/>
            <person name="McGuire P.E."/>
            <person name="Lux T."/>
            <person name="Spannagl M."/>
            <person name="Mayer K.F.X."/>
            <person name="Baldrich P."/>
            <person name="Meyers B.C."/>
            <person name="Huo N."/>
            <person name="Gu Y.Q."/>
            <person name="Zhou H."/>
            <person name="Devos K.M."/>
            <person name="Bennetzen J.L."/>
            <person name="Unver T."/>
            <person name="Budak H."/>
            <person name="Gulick P.J."/>
            <person name="Galiba G."/>
            <person name="Kalapos B."/>
            <person name="Nelson D.R."/>
            <person name="Li P."/>
            <person name="You F.M."/>
            <person name="Luo M.C."/>
            <person name="Dvorak J."/>
        </authorList>
    </citation>
    <scope>NUCLEOTIDE SEQUENCE [LARGE SCALE GENOMIC DNA]</scope>
    <source>
        <strain evidence="9">cv. AL8/78</strain>
    </source>
</reference>
<reference evidence="10" key="2">
    <citation type="journal article" date="2017" name="Nat. Plants">
        <title>The Aegilops tauschii genome reveals multiple impacts of transposons.</title>
        <authorList>
            <person name="Zhao G."/>
            <person name="Zou C."/>
            <person name="Li K."/>
            <person name="Wang K."/>
            <person name="Li T."/>
            <person name="Gao L."/>
            <person name="Zhang X."/>
            <person name="Wang H."/>
            <person name="Yang Z."/>
            <person name="Liu X."/>
            <person name="Jiang W."/>
            <person name="Mao L."/>
            <person name="Kong X."/>
            <person name="Jiao Y."/>
            <person name="Jia J."/>
        </authorList>
    </citation>
    <scope>NUCLEOTIDE SEQUENCE [LARGE SCALE GENOMIC DNA]</scope>
    <source>
        <strain evidence="10">cv. AL8/78</strain>
    </source>
</reference>
<evidence type="ECO:0000256" key="3">
    <source>
        <dbReference type="ARBA" id="ARBA00006958"/>
    </source>
</evidence>
<name>A0A453FFK3_AEGTS</name>
<dbReference type="PANTHER" id="PTHR22930">
    <property type="match status" value="1"/>
</dbReference>
<dbReference type="EnsemblPlants" id="AET3Gv20663400.11">
    <property type="protein sequence ID" value="AET3Gv20663400.11"/>
    <property type="gene ID" value="AET3Gv20663400"/>
</dbReference>
<reference evidence="10" key="1">
    <citation type="journal article" date="2014" name="Science">
        <title>Ancient hybridizations among the ancestral genomes of bread wheat.</title>
        <authorList>
            <consortium name="International Wheat Genome Sequencing Consortium,"/>
            <person name="Marcussen T."/>
            <person name="Sandve S.R."/>
            <person name="Heier L."/>
            <person name="Spannagl M."/>
            <person name="Pfeifer M."/>
            <person name="Jakobsen K.S."/>
            <person name="Wulff B.B."/>
            <person name="Steuernagel B."/>
            <person name="Mayer K.F."/>
            <person name="Olsen O.A."/>
        </authorList>
    </citation>
    <scope>NUCLEOTIDE SEQUENCE [LARGE SCALE GENOMIC DNA]</scope>
    <source>
        <strain evidence="10">cv. AL8/78</strain>
    </source>
</reference>
<comment type="subcellular location">
    <subcellularLocation>
        <location evidence="2">Nucleus</location>
    </subcellularLocation>
</comment>
<dbReference type="Proteomes" id="UP000015105">
    <property type="component" value="Chromosome 3D"/>
</dbReference>
<dbReference type="InterPro" id="IPR045249">
    <property type="entry name" value="HARBI1-like"/>
</dbReference>
<evidence type="ECO:0000256" key="6">
    <source>
        <dbReference type="ARBA" id="ARBA00022801"/>
    </source>
</evidence>
<dbReference type="PANTHER" id="PTHR22930:SF259">
    <property type="entry name" value="OS08G0106900 PROTEIN"/>
    <property type="match status" value="1"/>
</dbReference>
<evidence type="ECO:0000313" key="10">
    <source>
        <dbReference type="Proteomes" id="UP000015105"/>
    </source>
</evidence>
<organism evidence="9 10">
    <name type="scientific">Aegilops tauschii subsp. strangulata</name>
    <name type="common">Goatgrass</name>
    <dbReference type="NCBI Taxonomy" id="200361"/>
    <lineage>
        <taxon>Eukaryota</taxon>
        <taxon>Viridiplantae</taxon>
        <taxon>Streptophyta</taxon>
        <taxon>Embryophyta</taxon>
        <taxon>Tracheophyta</taxon>
        <taxon>Spermatophyta</taxon>
        <taxon>Magnoliopsida</taxon>
        <taxon>Liliopsida</taxon>
        <taxon>Poales</taxon>
        <taxon>Poaceae</taxon>
        <taxon>BOP clade</taxon>
        <taxon>Pooideae</taxon>
        <taxon>Triticodae</taxon>
        <taxon>Triticeae</taxon>
        <taxon>Triticinae</taxon>
        <taxon>Aegilops</taxon>
    </lineage>
</organism>
<keyword evidence="5" id="KW-0479">Metal-binding</keyword>
<dbReference type="GO" id="GO:0016787">
    <property type="term" value="F:hydrolase activity"/>
    <property type="evidence" value="ECO:0007669"/>
    <property type="project" value="UniProtKB-KW"/>
</dbReference>
<keyword evidence="10" id="KW-1185">Reference proteome</keyword>
<dbReference type="Gramene" id="AET3Gv20663400.1">
    <property type="protein sequence ID" value="AET3Gv20663400.1"/>
    <property type="gene ID" value="AET3Gv20663400"/>
</dbReference>
<dbReference type="GO" id="GO:0004518">
    <property type="term" value="F:nuclease activity"/>
    <property type="evidence" value="ECO:0007669"/>
    <property type="project" value="UniProtKB-KW"/>
</dbReference>
<dbReference type="STRING" id="200361.A0A453FFK3"/>
<dbReference type="GO" id="GO:0046872">
    <property type="term" value="F:metal ion binding"/>
    <property type="evidence" value="ECO:0007669"/>
    <property type="project" value="UniProtKB-KW"/>
</dbReference>
<dbReference type="EnsemblPlants" id="AET3Gv20663400.7">
    <property type="protein sequence ID" value="AET3Gv20663400.7"/>
    <property type="gene ID" value="AET3Gv20663400"/>
</dbReference>
<reference evidence="9" key="4">
    <citation type="submission" date="2019-03" db="UniProtKB">
        <authorList>
            <consortium name="EnsemblPlants"/>
        </authorList>
    </citation>
    <scope>IDENTIFICATION</scope>
</reference>
<accession>A0A453FFK3</accession>
<keyword evidence="7" id="KW-0539">Nucleus</keyword>
<dbReference type="GO" id="GO:0005634">
    <property type="term" value="C:nucleus"/>
    <property type="evidence" value="ECO:0007669"/>
    <property type="project" value="UniProtKB-SubCell"/>
</dbReference>
<evidence type="ECO:0000256" key="7">
    <source>
        <dbReference type="ARBA" id="ARBA00023242"/>
    </source>
</evidence>
<dbReference type="Gramene" id="AET3Gv20663400.7">
    <property type="protein sequence ID" value="AET3Gv20663400.7"/>
    <property type="gene ID" value="AET3Gv20663400"/>
</dbReference>
<evidence type="ECO:0000256" key="4">
    <source>
        <dbReference type="ARBA" id="ARBA00022722"/>
    </source>
</evidence>
<protein>
    <recommendedName>
        <fullName evidence="8">DDE Tnp4 domain-containing protein</fullName>
    </recommendedName>
</protein>
<comment type="cofactor">
    <cofactor evidence="1">
        <name>a divalent metal cation</name>
        <dbReference type="ChEBI" id="CHEBI:60240"/>
    </cofactor>
</comment>
<feature type="domain" description="DDE Tnp4" evidence="8">
    <location>
        <begin position="73"/>
        <end position="233"/>
    </location>
</feature>
<reference evidence="9" key="3">
    <citation type="journal article" date="2017" name="Nature">
        <title>Genome sequence of the progenitor of the wheat D genome Aegilops tauschii.</title>
        <authorList>
            <person name="Luo M.C."/>
            <person name="Gu Y.Q."/>
            <person name="Puiu D."/>
            <person name="Wang H."/>
            <person name="Twardziok S.O."/>
            <person name="Deal K.R."/>
            <person name="Huo N."/>
            <person name="Zhu T."/>
            <person name="Wang L."/>
            <person name="Wang Y."/>
            <person name="McGuire P.E."/>
            <person name="Liu S."/>
            <person name="Long H."/>
            <person name="Ramasamy R.K."/>
            <person name="Rodriguez J.C."/>
            <person name="Van S.L."/>
            <person name="Yuan L."/>
            <person name="Wang Z."/>
            <person name="Xia Z."/>
            <person name="Xiao L."/>
            <person name="Anderson O.D."/>
            <person name="Ouyang S."/>
            <person name="Liang Y."/>
            <person name="Zimin A.V."/>
            <person name="Pertea G."/>
            <person name="Qi P."/>
            <person name="Bennetzen J.L."/>
            <person name="Dai X."/>
            <person name="Dawson M.W."/>
            <person name="Muller H.G."/>
            <person name="Kugler K."/>
            <person name="Rivarola-Duarte L."/>
            <person name="Spannagl M."/>
            <person name="Mayer K.F.X."/>
            <person name="Lu F.H."/>
            <person name="Bevan M.W."/>
            <person name="Leroy P."/>
            <person name="Li P."/>
            <person name="You F.M."/>
            <person name="Sun Q."/>
            <person name="Liu Z."/>
            <person name="Lyons E."/>
            <person name="Wicker T."/>
            <person name="Salzberg S.L."/>
            <person name="Devos K.M."/>
            <person name="Dvorak J."/>
        </authorList>
    </citation>
    <scope>NUCLEOTIDE SEQUENCE [LARGE SCALE GENOMIC DNA]</scope>
    <source>
        <strain evidence="9">cv. AL8/78</strain>
    </source>
</reference>